<feature type="transmembrane region" description="Helical" evidence="8">
    <location>
        <begin position="89"/>
        <end position="106"/>
    </location>
</feature>
<evidence type="ECO:0000256" key="8">
    <source>
        <dbReference type="SAM" id="Phobius"/>
    </source>
</evidence>
<evidence type="ECO:0000256" key="2">
    <source>
        <dbReference type="ARBA" id="ARBA00022475"/>
    </source>
</evidence>
<dbReference type="AlphaFoldDB" id="A0A562NLW3"/>
<feature type="transmembrane region" description="Helical" evidence="8">
    <location>
        <begin position="160"/>
        <end position="175"/>
    </location>
</feature>
<protein>
    <submittedName>
        <fullName evidence="10">4-amino-4-deoxy-L-arabinose transferase-like glycosyltransferase</fullName>
    </submittedName>
</protein>
<feature type="transmembrane region" description="Helical" evidence="8">
    <location>
        <begin position="372"/>
        <end position="390"/>
    </location>
</feature>
<dbReference type="GO" id="GO:0005886">
    <property type="term" value="C:plasma membrane"/>
    <property type="evidence" value="ECO:0007669"/>
    <property type="project" value="UniProtKB-SubCell"/>
</dbReference>
<gene>
    <name evidence="10" type="ORF">IQ24_02336</name>
</gene>
<keyword evidence="5 8" id="KW-0812">Transmembrane</keyword>
<feature type="transmembrane region" description="Helical" evidence="8">
    <location>
        <begin position="7"/>
        <end position="24"/>
    </location>
</feature>
<sequence length="523" mass="56526">MSLRYPVAVAMAGFLALAVLGLWLRPLFPIDETRYLDVAWEMHLSGNWLVPTKNFALYSDKPPLLFWMINLIWLLTGVSEFTARLVGPLFGCAAIWLTAVLARRLWPEEPQIGGKAALGLVGLVVFALSASLTMFDVPLAVATLLGLIALERAGRAEASLAPWVGFGTAIALGVITKGPVILFHLLPVAILLPIWSSTPMPWSALPKRLIFGVAVALLFVALWLLPASILGGPEYREAILWHQSAGRLAGSFAHARPWWFYLALLPALAFPLFWSVGLWRNLPRLRGDRGLRLCLIWVASAFVLFSLTSGKQLHYLVPELPAFALLAACLAPQRGDRLWPAAILLALLAAFAIAVVLGLVPLHRAATLVTPKSMFVAFALLLLATGWLALRQSGAVAATILSLGLLLAVNLLIGTTDTAQIYNAHPVAGIMGRNPQDGLAFTGEPYHAQFNFAARLTAPVDELADAEAVRDWAKSHPKGLIVGPTDEANLPLPPRDTVLFRNSDYGIWSAADLNDPTSEGTSQ</sequence>
<feature type="transmembrane region" description="Helical" evidence="8">
    <location>
        <begin position="338"/>
        <end position="360"/>
    </location>
</feature>
<keyword evidence="7 8" id="KW-0472">Membrane</keyword>
<feature type="transmembrane region" description="Helical" evidence="8">
    <location>
        <begin position="118"/>
        <end position="148"/>
    </location>
</feature>
<dbReference type="InterPro" id="IPR038731">
    <property type="entry name" value="RgtA/B/C-like"/>
</dbReference>
<evidence type="ECO:0000256" key="6">
    <source>
        <dbReference type="ARBA" id="ARBA00022989"/>
    </source>
</evidence>
<evidence type="ECO:0000313" key="10">
    <source>
        <dbReference type="EMBL" id="TWI33195.1"/>
    </source>
</evidence>
<comment type="subcellular location">
    <subcellularLocation>
        <location evidence="1">Cell membrane</location>
        <topology evidence="1">Multi-pass membrane protein</topology>
    </subcellularLocation>
</comment>
<dbReference type="EMBL" id="VLKU01000007">
    <property type="protein sequence ID" value="TWI33195.1"/>
    <property type="molecule type" value="Genomic_DNA"/>
</dbReference>
<dbReference type="OrthoDB" id="9810951at2"/>
<comment type="caution">
    <text evidence="10">The sequence shown here is derived from an EMBL/GenBank/DDBJ whole genome shotgun (WGS) entry which is preliminary data.</text>
</comment>
<evidence type="ECO:0000256" key="4">
    <source>
        <dbReference type="ARBA" id="ARBA00022679"/>
    </source>
</evidence>
<reference evidence="10 11" key="1">
    <citation type="journal article" date="2015" name="Stand. Genomic Sci.">
        <title>Genomic Encyclopedia of Bacterial and Archaeal Type Strains, Phase III: the genomes of soil and plant-associated and newly described type strains.</title>
        <authorList>
            <person name="Whitman W.B."/>
            <person name="Woyke T."/>
            <person name="Klenk H.P."/>
            <person name="Zhou Y."/>
            <person name="Lilburn T.G."/>
            <person name="Beck B.J."/>
            <person name="De Vos P."/>
            <person name="Vandamme P."/>
            <person name="Eisen J.A."/>
            <person name="Garrity G."/>
            <person name="Hugenholtz P."/>
            <person name="Kyrpides N.C."/>
        </authorList>
    </citation>
    <scope>NUCLEOTIDE SEQUENCE [LARGE SCALE GENOMIC DNA]</scope>
    <source>
        <strain evidence="10 11">CGMCC 1.5364</strain>
    </source>
</reference>
<dbReference type="GO" id="GO:0009103">
    <property type="term" value="P:lipopolysaccharide biosynthetic process"/>
    <property type="evidence" value="ECO:0007669"/>
    <property type="project" value="TreeGrafter"/>
</dbReference>
<evidence type="ECO:0000256" key="7">
    <source>
        <dbReference type="ARBA" id="ARBA00023136"/>
    </source>
</evidence>
<evidence type="ECO:0000256" key="5">
    <source>
        <dbReference type="ARBA" id="ARBA00022692"/>
    </source>
</evidence>
<evidence type="ECO:0000256" key="3">
    <source>
        <dbReference type="ARBA" id="ARBA00022676"/>
    </source>
</evidence>
<dbReference type="RefSeq" id="WP_145398148.1">
    <property type="nucleotide sequence ID" value="NZ_VLKU01000007.1"/>
</dbReference>
<feature type="transmembrane region" description="Helical" evidence="8">
    <location>
        <begin position="64"/>
        <end position="82"/>
    </location>
</feature>
<dbReference type="Proteomes" id="UP000316225">
    <property type="component" value="Unassembled WGS sequence"/>
</dbReference>
<evidence type="ECO:0000259" key="9">
    <source>
        <dbReference type="Pfam" id="PF13231"/>
    </source>
</evidence>
<organism evidence="10 11">
    <name type="scientific">Paracoccus sulfuroxidans</name>
    <dbReference type="NCBI Taxonomy" id="384678"/>
    <lineage>
        <taxon>Bacteria</taxon>
        <taxon>Pseudomonadati</taxon>
        <taxon>Pseudomonadota</taxon>
        <taxon>Alphaproteobacteria</taxon>
        <taxon>Rhodobacterales</taxon>
        <taxon>Paracoccaceae</taxon>
        <taxon>Paracoccus</taxon>
    </lineage>
</organism>
<feature type="transmembrane region" description="Helical" evidence="8">
    <location>
        <begin position="181"/>
        <end position="197"/>
    </location>
</feature>
<dbReference type="PANTHER" id="PTHR33908:SF3">
    <property type="entry name" value="UNDECAPRENYL PHOSPHATE-ALPHA-4-AMINO-4-DEOXY-L-ARABINOSE ARABINOSYL TRANSFERASE"/>
    <property type="match status" value="1"/>
</dbReference>
<feature type="transmembrane region" description="Helical" evidence="8">
    <location>
        <begin position="209"/>
        <end position="231"/>
    </location>
</feature>
<keyword evidence="3" id="KW-0328">Glycosyltransferase</keyword>
<keyword evidence="6 8" id="KW-1133">Transmembrane helix</keyword>
<keyword evidence="11" id="KW-1185">Reference proteome</keyword>
<keyword evidence="2" id="KW-1003">Cell membrane</keyword>
<accession>A0A562NLW3</accession>
<evidence type="ECO:0000313" key="11">
    <source>
        <dbReference type="Proteomes" id="UP000316225"/>
    </source>
</evidence>
<dbReference type="GO" id="GO:0016763">
    <property type="term" value="F:pentosyltransferase activity"/>
    <property type="evidence" value="ECO:0007669"/>
    <property type="project" value="TreeGrafter"/>
</dbReference>
<dbReference type="InterPro" id="IPR050297">
    <property type="entry name" value="LipidA_mod_glycosyltrf_83"/>
</dbReference>
<dbReference type="PANTHER" id="PTHR33908">
    <property type="entry name" value="MANNOSYLTRANSFERASE YKCB-RELATED"/>
    <property type="match status" value="1"/>
</dbReference>
<feature type="transmembrane region" description="Helical" evidence="8">
    <location>
        <begin position="258"/>
        <end position="278"/>
    </location>
</feature>
<keyword evidence="4 10" id="KW-0808">Transferase</keyword>
<dbReference type="Pfam" id="PF13231">
    <property type="entry name" value="PMT_2"/>
    <property type="match status" value="1"/>
</dbReference>
<feature type="transmembrane region" description="Helical" evidence="8">
    <location>
        <begin position="290"/>
        <end position="307"/>
    </location>
</feature>
<dbReference type="GO" id="GO:0010041">
    <property type="term" value="P:response to iron(III) ion"/>
    <property type="evidence" value="ECO:0007669"/>
    <property type="project" value="TreeGrafter"/>
</dbReference>
<name>A0A562NLW3_9RHOB</name>
<evidence type="ECO:0000256" key="1">
    <source>
        <dbReference type="ARBA" id="ARBA00004651"/>
    </source>
</evidence>
<feature type="transmembrane region" description="Helical" evidence="8">
    <location>
        <begin position="395"/>
        <end position="413"/>
    </location>
</feature>
<feature type="domain" description="Glycosyltransferase RgtA/B/C/D-like" evidence="9">
    <location>
        <begin position="60"/>
        <end position="223"/>
    </location>
</feature>
<proteinExistence type="predicted"/>